<protein>
    <submittedName>
        <fullName evidence="3">IPT/TIG domain-containing protein</fullName>
    </submittedName>
</protein>
<dbReference type="Pfam" id="PF01833">
    <property type="entry name" value="TIG"/>
    <property type="match status" value="3"/>
</dbReference>
<dbReference type="Proteomes" id="UP001495910">
    <property type="component" value="Unassembled WGS sequence"/>
</dbReference>
<comment type="caution">
    <text evidence="3">The sequence shown here is derived from an EMBL/GenBank/DDBJ whole genome shotgun (WGS) entry which is preliminary data.</text>
</comment>
<dbReference type="RefSeq" id="WP_342831932.1">
    <property type="nucleotide sequence ID" value="NZ_JBANDC010000040.1"/>
</dbReference>
<dbReference type="SUPFAM" id="SSF81296">
    <property type="entry name" value="E set domains"/>
    <property type="match status" value="2"/>
</dbReference>
<keyword evidence="1" id="KW-0732">Signal</keyword>
<name>A0ABU9Q3V6_9BURK</name>
<evidence type="ECO:0000259" key="2">
    <source>
        <dbReference type="Pfam" id="PF01833"/>
    </source>
</evidence>
<dbReference type="Gene3D" id="2.60.40.10">
    <property type="entry name" value="Immunoglobulins"/>
    <property type="match status" value="3"/>
</dbReference>
<feature type="domain" description="IPT/TIG" evidence="2">
    <location>
        <begin position="125"/>
        <end position="192"/>
    </location>
</feature>
<proteinExistence type="predicted"/>
<evidence type="ECO:0000256" key="1">
    <source>
        <dbReference type="SAM" id="SignalP"/>
    </source>
</evidence>
<gene>
    <name evidence="3" type="ORF">V8G57_26055</name>
</gene>
<feature type="signal peptide" evidence="1">
    <location>
        <begin position="1"/>
        <end position="20"/>
    </location>
</feature>
<organism evidence="3 4">
    <name type="scientific">Collimonas rhizosphaerae</name>
    <dbReference type="NCBI Taxonomy" id="3126357"/>
    <lineage>
        <taxon>Bacteria</taxon>
        <taxon>Pseudomonadati</taxon>
        <taxon>Pseudomonadota</taxon>
        <taxon>Betaproteobacteria</taxon>
        <taxon>Burkholderiales</taxon>
        <taxon>Oxalobacteraceae</taxon>
        <taxon>Collimonas</taxon>
    </lineage>
</organism>
<dbReference type="SUPFAM" id="SSF55486">
    <property type="entry name" value="Metalloproteases ('zincins'), catalytic domain"/>
    <property type="match status" value="1"/>
</dbReference>
<dbReference type="InterPro" id="IPR014756">
    <property type="entry name" value="Ig_E-set"/>
</dbReference>
<keyword evidence="4" id="KW-1185">Reference proteome</keyword>
<feature type="domain" description="IPT/TIG" evidence="2">
    <location>
        <begin position="207"/>
        <end position="268"/>
    </location>
</feature>
<evidence type="ECO:0000313" key="4">
    <source>
        <dbReference type="Proteomes" id="UP001495910"/>
    </source>
</evidence>
<accession>A0ABU9Q3V6</accession>
<feature type="chain" id="PRO_5046709973" evidence="1">
    <location>
        <begin position="21"/>
        <end position="932"/>
    </location>
</feature>
<evidence type="ECO:0000313" key="3">
    <source>
        <dbReference type="EMBL" id="MEM4990877.1"/>
    </source>
</evidence>
<dbReference type="InterPro" id="IPR013783">
    <property type="entry name" value="Ig-like_fold"/>
</dbReference>
<sequence length="932" mass="93344">MKINKSLLALVLIGAMLSQSGCGGGGGSGDSAATGPASVAASAVSISALSASSAAAGATVTVNGTGFQKVSTVTIGSTAVTFSIVSDTQIAITVPDGAVSGVITLSGAGFSVQSSASFTSSLPSPLVTSVSATNVVVGSNFTIQGKNLDRVSAYQVAGVNLAVVASSSTAATLTMPAQAISGTLTLVVGGAPVNSAYQINGYLPASIVAMLPQLGIVGSSVTISGSGLAAVTSVRFANGTVASASAVSNSAVTFTVPPGAASGLLTVVDRYQEVRSATAFTVAPTVTATSLLSAASGSTVVLTIAGTNLDSVSAAKVGASNAVIVSRSATQLVLQVSLGTSGAVTLTAPGQAAVNAGTIDSTGSVGLWISSVDFAHVFDKSSTDPTLRLTPGRPVLVRATVLAPAAGATSPSVNLSASSSTGAALGVLAMNGPATLPTAKDDYSLNNSFNAVLPAAWVQPGVKISIKVAAGVNSSPASQDVSPTVGAPASLRVVLVPLTVGSATGVLPPALSDVQAALARVYPYAHGNIVVQKRAPLVISGAASTTAMDWSTALNQLETARKNEDPNAFYYGFVPMYSPIPSSFIAGLGYVGVRTQGSSSAVAAIGLDWTSSAGQGDPFDNKWPQWQAIMVHEMGHNHSLSHAPCGGASSPDPAFPNSTADLSSLAVYNSPYSSDTQVGVLSAPLTPSNNQMKDVMGYCGGTWFSDFSYVRAQQFAESRTAAIPQPLVLNAAASVAAPDGYLTISGELTAQGVLLHPAAATAAKVEADTATARSVYALRLHTSSGQTYQLPFEPVGVADAAGETSHFWVSLPNPGEIASIEVLRNGQLQTMQQLKQAQNLKIASQAAAANTQAMASSATWTVQGGRLAITWNAALEPFLSLMYVSPAGAKTVLGSGLQNGSASFDISGLPSGGRFELSLSSSIQARLVAFPH</sequence>
<reference evidence="3 4" key="1">
    <citation type="submission" date="2024-02" db="EMBL/GenBank/DDBJ databases">
        <title>Draft genome sequence of Collimonas sp. strain H4R21, an effective mineral-weathering bacterial strain isolated from the beech rhizosphere.</title>
        <authorList>
            <person name="Morin E."/>
            <person name="Uroz S."/>
            <person name="Leveau J.H.J."/>
            <person name="Kumar R."/>
            <person name="Rey M.W."/>
            <person name="Pham J."/>
        </authorList>
    </citation>
    <scope>NUCLEOTIDE SEQUENCE [LARGE SCALE GENOMIC DNA]</scope>
    <source>
        <strain evidence="3 4">H4R21</strain>
    </source>
</reference>
<dbReference type="InterPro" id="IPR002909">
    <property type="entry name" value="IPT_dom"/>
</dbReference>
<feature type="domain" description="IPT/TIG" evidence="2">
    <location>
        <begin position="46"/>
        <end position="115"/>
    </location>
</feature>
<dbReference type="EMBL" id="JBANDC010000040">
    <property type="protein sequence ID" value="MEM4990877.1"/>
    <property type="molecule type" value="Genomic_DNA"/>
</dbReference>